<gene>
    <name evidence="6" type="ORF">A361_15575</name>
</gene>
<evidence type="ECO:0000259" key="5">
    <source>
        <dbReference type="PROSITE" id="PS50113"/>
    </source>
</evidence>
<dbReference type="PROSITE" id="PS50112">
    <property type="entry name" value="PAS"/>
    <property type="match status" value="1"/>
</dbReference>
<dbReference type="InterPro" id="IPR000014">
    <property type="entry name" value="PAS"/>
</dbReference>
<dbReference type="InterPro" id="IPR003593">
    <property type="entry name" value="AAA+_ATPase"/>
</dbReference>
<name>A0A160MDG5_9BACI</name>
<dbReference type="InterPro" id="IPR002078">
    <property type="entry name" value="Sigma_54_int"/>
</dbReference>
<dbReference type="CDD" id="cd00130">
    <property type="entry name" value="PAS"/>
    <property type="match status" value="1"/>
</dbReference>
<dbReference type="InterPro" id="IPR025943">
    <property type="entry name" value="Sigma_54_int_dom_ATP-bd_2"/>
</dbReference>
<feature type="domain" description="PAS" evidence="4">
    <location>
        <begin position="7"/>
        <end position="52"/>
    </location>
</feature>
<dbReference type="InterPro" id="IPR000700">
    <property type="entry name" value="PAS-assoc_C"/>
</dbReference>
<dbReference type="AlphaFoldDB" id="A0A160MDG5"/>
<evidence type="ECO:0000256" key="1">
    <source>
        <dbReference type="ARBA" id="ARBA00022741"/>
    </source>
</evidence>
<dbReference type="PANTHER" id="PTHR32071:SF57">
    <property type="entry name" value="C4-DICARBOXYLATE TRANSPORT TRANSCRIPTIONAL REGULATORY PROTEIN DCTD"/>
    <property type="match status" value="1"/>
</dbReference>
<feature type="domain" description="Sigma-54 factor interaction" evidence="3">
    <location>
        <begin position="150"/>
        <end position="323"/>
    </location>
</feature>
<dbReference type="InterPro" id="IPR035965">
    <property type="entry name" value="PAS-like_dom_sf"/>
</dbReference>
<dbReference type="eggNOG" id="COG3829">
    <property type="taxonomic scope" value="Bacteria"/>
</dbReference>
<evidence type="ECO:0000313" key="6">
    <source>
        <dbReference type="EMBL" id="AND40508.1"/>
    </source>
</evidence>
<evidence type="ECO:0008006" key="8">
    <source>
        <dbReference type="Google" id="ProtNLM"/>
    </source>
</evidence>
<dbReference type="EMBL" id="CP015506">
    <property type="protein sequence ID" value="AND40508.1"/>
    <property type="molecule type" value="Genomic_DNA"/>
</dbReference>
<dbReference type="InterPro" id="IPR025662">
    <property type="entry name" value="Sigma_54_int_dom_ATP-bd_1"/>
</dbReference>
<keyword evidence="2" id="KW-0067">ATP-binding</keyword>
<dbReference type="InterPro" id="IPR013767">
    <property type="entry name" value="PAS_fold"/>
</dbReference>
<dbReference type="PROSITE" id="PS00676">
    <property type="entry name" value="SIGMA54_INTERACT_2"/>
    <property type="match status" value="1"/>
</dbReference>
<reference evidence="6 7" key="1">
    <citation type="submission" date="2016-04" db="EMBL/GenBank/DDBJ databases">
        <title>Complete genome sequence of Bacillus oceanisediminis strain 2691.</title>
        <authorList>
            <person name="Jeong H."/>
            <person name="Kim H.J."/>
            <person name="Lee D.-W."/>
        </authorList>
    </citation>
    <scope>NUCLEOTIDE SEQUENCE [LARGE SCALE GENOMIC DNA]</scope>
    <source>
        <strain evidence="6 7">2691</strain>
    </source>
</reference>
<dbReference type="SMART" id="SM00382">
    <property type="entry name" value="AAA"/>
    <property type="match status" value="1"/>
</dbReference>
<dbReference type="GO" id="GO:0005524">
    <property type="term" value="F:ATP binding"/>
    <property type="evidence" value="ECO:0007669"/>
    <property type="project" value="UniProtKB-KW"/>
</dbReference>
<dbReference type="CDD" id="cd00009">
    <property type="entry name" value="AAA"/>
    <property type="match status" value="1"/>
</dbReference>
<dbReference type="KEGG" id="bon:A361_15575"/>
<dbReference type="Pfam" id="PF00989">
    <property type="entry name" value="PAS"/>
    <property type="match status" value="1"/>
</dbReference>
<dbReference type="SUPFAM" id="SSF55785">
    <property type="entry name" value="PYP-like sensor domain (PAS domain)"/>
    <property type="match status" value="1"/>
</dbReference>
<evidence type="ECO:0000259" key="4">
    <source>
        <dbReference type="PROSITE" id="PS50112"/>
    </source>
</evidence>
<dbReference type="GO" id="GO:0006355">
    <property type="term" value="P:regulation of DNA-templated transcription"/>
    <property type="evidence" value="ECO:0007669"/>
    <property type="project" value="InterPro"/>
</dbReference>
<proteinExistence type="predicted"/>
<evidence type="ECO:0000256" key="2">
    <source>
        <dbReference type="ARBA" id="ARBA00022840"/>
    </source>
</evidence>
<evidence type="ECO:0000313" key="7">
    <source>
        <dbReference type="Proteomes" id="UP000077856"/>
    </source>
</evidence>
<evidence type="ECO:0000259" key="3">
    <source>
        <dbReference type="PROSITE" id="PS50045"/>
    </source>
</evidence>
<dbReference type="PROSITE" id="PS00675">
    <property type="entry name" value="SIGMA54_INTERACT_1"/>
    <property type="match status" value="1"/>
</dbReference>
<dbReference type="PROSITE" id="PS50113">
    <property type="entry name" value="PAC"/>
    <property type="match status" value="1"/>
</dbReference>
<keyword evidence="1" id="KW-0547">Nucleotide-binding</keyword>
<accession>A0A160MDG5</accession>
<dbReference type="Gene3D" id="3.40.50.300">
    <property type="entry name" value="P-loop containing nucleotide triphosphate hydrolases"/>
    <property type="match status" value="1"/>
</dbReference>
<dbReference type="InterPro" id="IPR027417">
    <property type="entry name" value="P-loop_NTPase"/>
</dbReference>
<dbReference type="SMART" id="SM00091">
    <property type="entry name" value="PAS"/>
    <property type="match status" value="1"/>
</dbReference>
<dbReference type="Proteomes" id="UP000077856">
    <property type="component" value="Chromosome"/>
</dbReference>
<organism evidence="6 7">
    <name type="scientific">Cytobacillus oceanisediminis 2691</name>
    <dbReference type="NCBI Taxonomy" id="1196031"/>
    <lineage>
        <taxon>Bacteria</taxon>
        <taxon>Bacillati</taxon>
        <taxon>Bacillota</taxon>
        <taxon>Bacilli</taxon>
        <taxon>Bacillales</taxon>
        <taxon>Bacillaceae</taxon>
        <taxon>Cytobacillus</taxon>
    </lineage>
</organism>
<protein>
    <recommendedName>
        <fullName evidence="8">Fis family transcriptional regulator</fullName>
    </recommendedName>
</protein>
<sequence length="329" mass="37257">MNSNMIIEDFIVNIFDSLYDGIFVTDNKGVCIYVNQAYERISGLQPTYLIGKHVGKLVKDGVVSHAVSLDVLKDKKRKSINQKLNTGKELLVTGNPVFDNNGNVYMVVTNVRDTTDLNKLEQQINHYKKMEERYSLEMKINLLEKNKDHIYTKSSAMKNIYELIYRISSVDSNVLITGETGVGKEFIANMVHQTSRRKNQPFIKINCGAIPKDLLESELFGYEQGSFTGARKAGKLGLFEMADKGTILLDELGELPVELQVKLLRAVQQQEFIPIGGTKAKKVDTRIIAATNQNLMEKIKEGNFRQDLYYRLNVVSINIPPLRVIWSTS</sequence>
<dbReference type="NCBIfam" id="TIGR00229">
    <property type="entry name" value="sensory_box"/>
    <property type="match status" value="1"/>
</dbReference>
<dbReference type="Pfam" id="PF00158">
    <property type="entry name" value="Sigma54_activat"/>
    <property type="match status" value="1"/>
</dbReference>
<dbReference type="PROSITE" id="PS50045">
    <property type="entry name" value="SIGMA54_INTERACT_4"/>
    <property type="match status" value="1"/>
</dbReference>
<dbReference type="SUPFAM" id="SSF52540">
    <property type="entry name" value="P-loop containing nucleoside triphosphate hydrolases"/>
    <property type="match status" value="1"/>
</dbReference>
<dbReference type="PANTHER" id="PTHR32071">
    <property type="entry name" value="TRANSCRIPTIONAL REGULATORY PROTEIN"/>
    <property type="match status" value="1"/>
</dbReference>
<dbReference type="STRING" id="1196031.A361_15575"/>
<dbReference type="FunFam" id="3.40.50.300:FF:000006">
    <property type="entry name" value="DNA-binding transcriptional regulator NtrC"/>
    <property type="match status" value="1"/>
</dbReference>
<dbReference type="Gene3D" id="3.30.450.20">
    <property type="entry name" value="PAS domain"/>
    <property type="match status" value="1"/>
</dbReference>
<feature type="domain" description="PAC" evidence="5">
    <location>
        <begin position="73"/>
        <end position="126"/>
    </location>
</feature>